<dbReference type="OrthoDB" id="8480302at2"/>
<sequence>MKDYIYLQSFTYSHECHVVKHLLDNEDIFYHFKNETVIDLIPLSSFGLGGIKLYIHPSHLTKAKKILDQTFRNNSHLRIV</sequence>
<keyword evidence="2" id="KW-1185">Reference proteome</keyword>
<dbReference type="EMBL" id="FOKV01000001">
    <property type="protein sequence ID" value="SFB76351.1"/>
    <property type="molecule type" value="Genomic_DNA"/>
</dbReference>
<protein>
    <recommendedName>
        <fullName evidence="3">Signal transducing protein</fullName>
    </recommendedName>
</protein>
<dbReference type="RefSeq" id="WP_092539806.1">
    <property type="nucleotide sequence ID" value="NZ_FOKV01000001.1"/>
</dbReference>
<evidence type="ECO:0008006" key="3">
    <source>
        <dbReference type="Google" id="ProtNLM"/>
    </source>
</evidence>
<proteinExistence type="predicted"/>
<organism evidence="1 2">
    <name type="scientific">Zunongwangia mangrovi</name>
    <dbReference type="NCBI Taxonomy" id="1334022"/>
    <lineage>
        <taxon>Bacteria</taxon>
        <taxon>Pseudomonadati</taxon>
        <taxon>Bacteroidota</taxon>
        <taxon>Flavobacteriia</taxon>
        <taxon>Flavobacteriales</taxon>
        <taxon>Flavobacteriaceae</taxon>
        <taxon>Zunongwangia</taxon>
    </lineage>
</organism>
<evidence type="ECO:0000313" key="1">
    <source>
        <dbReference type="EMBL" id="SFB76351.1"/>
    </source>
</evidence>
<gene>
    <name evidence="1" type="ORF">SAMN04487907_101506</name>
</gene>
<dbReference type="AlphaFoldDB" id="A0A1I1DN88"/>
<accession>A0A1I1DN88</accession>
<reference evidence="2" key="1">
    <citation type="submission" date="2016-10" db="EMBL/GenBank/DDBJ databases">
        <authorList>
            <person name="Varghese N."/>
            <person name="Submissions S."/>
        </authorList>
    </citation>
    <scope>NUCLEOTIDE SEQUENCE [LARGE SCALE GENOMIC DNA]</scope>
    <source>
        <strain evidence="2">DSM 24499</strain>
    </source>
</reference>
<dbReference type="InterPro" id="IPR011322">
    <property type="entry name" value="N-reg_PII-like_a/b"/>
</dbReference>
<name>A0A1I1DN88_9FLAO</name>
<dbReference type="SUPFAM" id="SSF54913">
    <property type="entry name" value="GlnB-like"/>
    <property type="match status" value="1"/>
</dbReference>
<dbReference type="Proteomes" id="UP000199438">
    <property type="component" value="Unassembled WGS sequence"/>
</dbReference>
<evidence type="ECO:0000313" key="2">
    <source>
        <dbReference type="Proteomes" id="UP000199438"/>
    </source>
</evidence>